<evidence type="ECO:0000313" key="1">
    <source>
        <dbReference type="EMBL" id="MCY9693202.1"/>
    </source>
</evidence>
<sequence>MKKIVFATNKDLDWKMVAMMELSEVTNEAATILRMTSFVPLLSMALGGYTSRAYSDLHFQTLIKRVSE</sequence>
<accession>A0ABT4GAI3</accession>
<reference evidence="1 2" key="1">
    <citation type="submission" date="2022-05" db="EMBL/GenBank/DDBJ databases">
        <title>Genome Sequencing of Bee-Associated Microbes.</title>
        <authorList>
            <person name="Dunlap C."/>
        </authorList>
    </citation>
    <scope>NUCLEOTIDE SEQUENCE [LARGE SCALE GENOMIC DNA]</scope>
    <source>
        <strain evidence="1 2">NRRL B-14421</strain>
    </source>
</reference>
<gene>
    <name evidence="1" type="ORF">M5X19_09920</name>
</gene>
<dbReference type="EMBL" id="JAMDMX010000028">
    <property type="protein sequence ID" value="MCY9693202.1"/>
    <property type="molecule type" value="Genomic_DNA"/>
</dbReference>
<keyword evidence="2" id="KW-1185">Reference proteome</keyword>
<name>A0ABT4GAI3_9BACL</name>
<organism evidence="1 2">
    <name type="scientific">Paenibacillus alginolyticus</name>
    <dbReference type="NCBI Taxonomy" id="59839"/>
    <lineage>
        <taxon>Bacteria</taxon>
        <taxon>Bacillati</taxon>
        <taxon>Bacillota</taxon>
        <taxon>Bacilli</taxon>
        <taxon>Bacillales</taxon>
        <taxon>Paenibacillaceae</taxon>
        <taxon>Paenibacillus</taxon>
    </lineage>
</organism>
<protein>
    <submittedName>
        <fullName evidence="1">Uncharacterized protein</fullName>
    </submittedName>
</protein>
<evidence type="ECO:0000313" key="2">
    <source>
        <dbReference type="Proteomes" id="UP001527099"/>
    </source>
</evidence>
<dbReference type="Proteomes" id="UP001527099">
    <property type="component" value="Unassembled WGS sequence"/>
</dbReference>
<dbReference type="RefSeq" id="WP_268614695.1">
    <property type="nucleotide sequence ID" value="NZ_JAMDMX010000028.1"/>
</dbReference>
<proteinExistence type="predicted"/>
<comment type="caution">
    <text evidence="1">The sequence shown here is derived from an EMBL/GenBank/DDBJ whole genome shotgun (WGS) entry which is preliminary data.</text>
</comment>